<organism evidence="2 3">
    <name type="scientific">Elioraea tepida</name>
    <dbReference type="NCBI Taxonomy" id="2843330"/>
    <lineage>
        <taxon>Bacteria</taxon>
        <taxon>Pseudomonadati</taxon>
        <taxon>Pseudomonadota</taxon>
        <taxon>Alphaproteobacteria</taxon>
        <taxon>Acetobacterales</taxon>
        <taxon>Elioraeaceae</taxon>
        <taxon>Elioraea</taxon>
    </lineage>
</organism>
<dbReference type="KEGG" id="elio:KO353_15970"/>
<dbReference type="GO" id="GO:0016787">
    <property type="term" value="F:hydrolase activity"/>
    <property type="evidence" value="ECO:0007669"/>
    <property type="project" value="InterPro"/>
</dbReference>
<evidence type="ECO:0000313" key="3">
    <source>
        <dbReference type="Proteomes" id="UP000694001"/>
    </source>
</evidence>
<dbReference type="EMBL" id="CP076448">
    <property type="protein sequence ID" value="QXM24687.1"/>
    <property type="molecule type" value="Genomic_DNA"/>
</dbReference>
<gene>
    <name evidence="2" type="ORF">KO353_15970</name>
</gene>
<dbReference type="AlphaFoldDB" id="A0A975U2E3"/>
<dbReference type="PANTHER" id="PTHR43569">
    <property type="entry name" value="AMIDOHYDROLASE"/>
    <property type="match status" value="1"/>
</dbReference>
<dbReference type="Proteomes" id="UP000694001">
    <property type="component" value="Chromosome"/>
</dbReference>
<dbReference type="InterPro" id="IPR052350">
    <property type="entry name" value="Metallo-dep_Lactonases"/>
</dbReference>
<proteinExistence type="predicted"/>
<evidence type="ECO:0000313" key="2">
    <source>
        <dbReference type="EMBL" id="QXM24687.1"/>
    </source>
</evidence>
<feature type="domain" description="Amidohydrolase-related" evidence="1">
    <location>
        <begin position="3"/>
        <end position="185"/>
    </location>
</feature>
<accession>A0A975U2E3</accession>
<evidence type="ECO:0000259" key="1">
    <source>
        <dbReference type="Pfam" id="PF04909"/>
    </source>
</evidence>
<dbReference type="Pfam" id="PF04909">
    <property type="entry name" value="Amidohydro_2"/>
    <property type="match status" value="1"/>
</dbReference>
<sequence>MTVDAHFHIWRRDDLPWLSGPMQPRIFGPYEPNRRDYLIKEYLLDIAGQGVEAAVCIQANWPAGRAEEEVAWVSSEAERTGWPQAIVGSGDLTREGARDAVASLARNRRLRGIRQQLNWHENPLYRFAARPDLCLDPVLQRNVASLGERGLVFELQVFTPQMEGAAALADAAPLTTLVLQHAGMPEGLSEEGMDR</sequence>
<name>A0A975U2E3_9PROT</name>
<keyword evidence="3" id="KW-1185">Reference proteome</keyword>
<dbReference type="PANTHER" id="PTHR43569:SF1">
    <property type="entry name" value="BLL3371 PROTEIN"/>
    <property type="match status" value="1"/>
</dbReference>
<protein>
    <submittedName>
        <fullName evidence="2">Amidohydrolase family protein</fullName>
    </submittedName>
</protein>
<dbReference type="InterPro" id="IPR006680">
    <property type="entry name" value="Amidohydro-rel"/>
</dbReference>
<reference evidence="2" key="1">
    <citation type="submission" date="2021-06" db="EMBL/GenBank/DDBJ databases">
        <title>Elioraea tepida, sp. nov., a moderately thermophilic aerobic anoxygenic phototrophic bacterium isolated from an alkaline siliceous hot spring mat community in Yellowstone National Park, WY, USA.</title>
        <authorList>
            <person name="Saini M.K."/>
            <person name="Yoshida S."/>
            <person name="Sebastian A."/>
            <person name="Hirose S."/>
            <person name="Hara E."/>
            <person name="Tamaki H."/>
            <person name="Soulier N.T."/>
            <person name="Albert I."/>
            <person name="Hanada S."/>
            <person name="Bryant D.A."/>
            <person name="Tank M."/>
        </authorList>
    </citation>
    <scope>NUCLEOTIDE SEQUENCE</scope>
    <source>
        <strain evidence="2">MS-P2</strain>
    </source>
</reference>